<feature type="domain" description="HTH cro/C1-type" evidence="4">
    <location>
        <begin position="24"/>
        <end position="63"/>
    </location>
</feature>
<dbReference type="PANTHER" id="PTHR40661">
    <property type="match status" value="1"/>
</dbReference>
<name>A0A316BR46_PSESE</name>
<dbReference type="InterPro" id="IPR039418">
    <property type="entry name" value="LexA-like"/>
</dbReference>
<dbReference type="InterPro" id="IPR001387">
    <property type="entry name" value="Cro/C1-type_HTH"/>
</dbReference>
<evidence type="ECO:0000256" key="3">
    <source>
        <dbReference type="ARBA" id="ARBA00023163"/>
    </source>
</evidence>
<evidence type="ECO:0000259" key="4">
    <source>
        <dbReference type="PROSITE" id="PS50943"/>
    </source>
</evidence>
<dbReference type="Proteomes" id="UP000245396">
    <property type="component" value="Unassembled WGS sequence"/>
</dbReference>
<evidence type="ECO:0000256" key="1">
    <source>
        <dbReference type="ARBA" id="ARBA00023015"/>
    </source>
</evidence>
<dbReference type="Gene3D" id="2.10.109.10">
    <property type="entry name" value="Umud Fragment, subunit A"/>
    <property type="match status" value="1"/>
</dbReference>
<evidence type="ECO:0000313" key="6">
    <source>
        <dbReference type="Proteomes" id="UP000245396"/>
    </source>
</evidence>
<dbReference type="AlphaFoldDB" id="A0A316BR46"/>
<sequence length="250" mass="27590">MSTPGERLRKARIDAGYRSAAAGAEAAGVPTPTMYHHENGTRTISSRAAERYASAFKVTASWLMFGEKTRISLDEEWEEDVRRNVGEQVAYSRENYRPTIDGAIPEIDVELGAGQGRIGEFLTLPVGDETYSGHRVVDEWFLPESYFDRVLDARSGNTLVMPVVGDSMAPTYNPGDRVLVDLSQGILTTDTVYVISDGYSPPQIKRLQRVLFSQPPEVQVLSDNPSHAPQRVALNDLHIIGRVVGAISKR</sequence>
<dbReference type="InterPro" id="IPR036286">
    <property type="entry name" value="LexA/Signal_pep-like_sf"/>
</dbReference>
<dbReference type="SUPFAM" id="SSF51306">
    <property type="entry name" value="LexA/Signal peptidase"/>
    <property type="match status" value="1"/>
</dbReference>
<organism evidence="5 6">
    <name type="scientific">Pseudaminobacter salicylatoxidans</name>
    <dbReference type="NCBI Taxonomy" id="93369"/>
    <lineage>
        <taxon>Bacteria</taxon>
        <taxon>Pseudomonadati</taxon>
        <taxon>Pseudomonadota</taxon>
        <taxon>Alphaproteobacteria</taxon>
        <taxon>Hyphomicrobiales</taxon>
        <taxon>Phyllobacteriaceae</taxon>
        <taxon>Pseudaminobacter</taxon>
    </lineage>
</organism>
<protein>
    <submittedName>
        <fullName evidence="5">Peptidase S24-like protein</fullName>
    </submittedName>
</protein>
<dbReference type="CDD" id="cd06529">
    <property type="entry name" value="S24_LexA-like"/>
    <property type="match status" value="1"/>
</dbReference>
<reference evidence="5 6" key="1">
    <citation type="submission" date="2018-05" db="EMBL/GenBank/DDBJ databases">
        <title>Genomic Encyclopedia of Type Strains, Phase IV (KMG-IV): sequencing the most valuable type-strain genomes for metagenomic binning, comparative biology and taxonomic classification.</title>
        <authorList>
            <person name="Goeker M."/>
        </authorList>
    </citation>
    <scope>NUCLEOTIDE SEQUENCE [LARGE SCALE GENOMIC DNA]</scope>
    <source>
        <strain evidence="5 6">DSM 6986</strain>
    </source>
</reference>
<dbReference type="InterPro" id="IPR010982">
    <property type="entry name" value="Lambda_DNA-bd_dom_sf"/>
</dbReference>
<dbReference type="Gene3D" id="1.10.260.40">
    <property type="entry name" value="lambda repressor-like DNA-binding domains"/>
    <property type="match status" value="1"/>
</dbReference>
<dbReference type="GO" id="GO:0003677">
    <property type="term" value="F:DNA binding"/>
    <property type="evidence" value="ECO:0007669"/>
    <property type="project" value="UniProtKB-KW"/>
</dbReference>
<dbReference type="OrthoDB" id="9792157at2"/>
<dbReference type="PANTHER" id="PTHR40661:SF3">
    <property type="entry name" value="FELS-1 PROPHAGE TRANSCRIPTIONAL REGULATOR"/>
    <property type="match status" value="1"/>
</dbReference>
<dbReference type="CDD" id="cd00093">
    <property type="entry name" value="HTH_XRE"/>
    <property type="match status" value="1"/>
</dbReference>
<keyword evidence="2" id="KW-0238">DNA-binding</keyword>
<gene>
    <name evidence="5" type="ORF">C7441_12534</name>
</gene>
<dbReference type="PROSITE" id="PS50943">
    <property type="entry name" value="HTH_CROC1"/>
    <property type="match status" value="1"/>
</dbReference>
<dbReference type="SMART" id="SM00530">
    <property type="entry name" value="HTH_XRE"/>
    <property type="match status" value="1"/>
</dbReference>
<dbReference type="RefSeq" id="WP_109614818.1">
    <property type="nucleotide sequence ID" value="NZ_QGGG01000025.1"/>
</dbReference>
<proteinExistence type="predicted"/>
<dbReference type="Pfam" id="PF00717">
    <property type="entry name" value="Peptidase_S24"/>
    <property type="match status" value="1"/>
</dbReference>
<keyword evidence="3" id="KW-0804">Transcription</keyword>
<evidence type="ECO:0000313" key="5">
    <source>
        <dbReference type="EMBL" id="PWJ73850.1"/>
    </source>
</evidence>
<dbReference type="EMBL" id="QGGG01000025">
    <property type="protein sequence ID" value="PWJ73850.1"/>
    <property type="molecule type" value="Genomic_DNA"/>
</dbReference>
<dbReference type="InterPro" id="IPR015927">
    <property type="entry name" value="Peptidase_S24_S26A/B/C"/>
</dbReference>
<comment type="caution">
    <text evidence="5">The sequence shown here is derived from an EMBL/GenBank/DDBJ whole genome shotgun (WGS) entry which is preliminary data.</text>
</comment>
<keyword evidence="6" id="KW-1185">Reference proteome</keyword>
<dbReference type="SUPFAM" id="SSF47413">
    <property type="entry name" value="lambda repressor-like DNA-binding domains"/>
    <property type="match status" value="1"/>
</dbReference>
<keyword evidence="1" id="KW-0805">Transcription regulation</keyword>
<evidence type="ECO:0000256" key="2">
    <source>
        <dbReference type="ARBA" id="ARBA00023125"/>
    </source>
</evidence>
<accession>A0A316BR46</accession>